<dbReference type="Proteomes" id="UP000253664">
    <property type="component" value="Unassembled WGS sequence"/>
</dbReference>
<keyword evidence="3" id="KW-1185">Reference proteome</keyword>
<feature type="region of interest" description="Disordered" evidence="1">
    <location>
        <begin position="33"/>
        <end position="70"/>
    </location>
</feature>
<gene>
    <name evidence="2" type="ORF">L249_7243</name>
</gene>
<organism evidence="2 3">
    <name type="scientific">Ophiocordyceps polyrhachis-furcata BCC 54312</name>
    <dbReference type="NCBI Taxonomy" id="1330021"/>
    <lineage>
        <taxon>Eukaryota</taxon>
        <taxon>Fungi</taxon>
        <taxon>Dikarya</taxon>
        <taxon>Ascomycota</taxon>
        <taxon>Pezizomycotina</taxon>
        <taxon>Sordariomycetes</taxon>
        <taxon>Hypocreomycetidae</taxon>
        <taxon>Hypocreales</taxon>
        <taxon>Ophiocordycipitaceae</taxon>
        <taxon>Ophiocordyceps</taxon>
    </lineage>
</organism>
<comment type="caution">
    <text evidence="2">The sequence shown here is derived from an EMBL/GenBank/DDBJ whole genome shotgun (WGS) entry which is preliminary data.</text>
</comment>
<feature type="non-terminal residue" evidence="2">
    <location>
        <position position="70"/>
    </location>
</feature>
<protein>
    <submittedName>
        <fullName evidence="2">Uncharacterized protein</fullName>
    </submittedName>
</protein>
<evidence type="ECO:0000313" key="3">
    <source>
        <dbReference type="Proteomes" id="UP000253664"/>
    </source>
</evidence>
<proteinExistence type="predicted"/>
<accession>A0A367L9Z8</accession>
<sequence length="70" mass="7524">MGLLLISHTHPRPFTDGPIITAPPISVRASHSSVRARSRPPYHYHYQSDSDISPGSPGTGIPVIRAPPAM</sequence>
<reference evidence="2 3" key="1">
    <citation type="journal article" date="2015" name="BMC Genomics">
        <title>Insights from the genome of Ophiocordyceps polyrhachis-furcata to pathogenicity and host specificity in insect fungi.</title>
        <authorList>
            <person name="Wichadakul D."/>
            <person name="Kobmoo N."/>
            <person name="Ingsriswang S."/>
            <person name="Tangphatsornruang S."/>
            <person name="Chantasingh D."/>
            <person name="Luangsa-ard J.J."/>
            <person name="Eurwilaichitr L."/>
        </authorList>
    </citation>
    <scope>NUCLEOTIDE SEQUENCE [LARGE SCALE GENOMIC DNA]</scope>
    <source>
        <strain evidence="2 3">BCC 54312</strain>
    </source>
</reference>
<dbReference type="EMBL" id="LKCN02000010">
    <property type="protein sequence ID" value="RCI11234.1"/>
    <property type="molecule type" value="Genomic_DNA"/>
</dbReference>
<evidence type="ECO:0000256" key="1">
    <source>
        <dbReference type="SAM" id="MobiDB-lite"/>
    </source>
</evidence>
<name>A0A367L9Z8_9HYPO</name>
<evidence type="ECO:0000313" key="2">
    <source>
        <dbReference type="EMBL" id="RCI11234.1"/>
    </source>
</evidence>
<dbReference type="AlphaFoldDB" id="A0A367L9Z8"/>